<evidence type="ECO:0000256" key="1">
    <source>
        <dbReference type="SAM" id="SignalP"/>
    </source>
</evidence>
<keyword evidence="1" id="KW-0732">Signal</keyword>
<name>A0ABN8HSV6_9NEOP</name>
<keyword evidence="3" id="KW-1185">Reference proteome</keyword>
<proteinExistence type="predicted"/>
<gene>
    <name evidence="2" type="ORF">IPOD504_LOCUS1856</name>
</gene>
<feature type="non-terminal residue" evidence="2">
    <location>
        <position position="91"/>
    </location>
</feature>
<organism evidence="2 3">
    <name type="scientific">Iphiclides podalirius</name>
    <name type="common">scarce swallowtail</name>
    <dbReference type="NCBI Taxonomy" id="110791"/>
    <lineage>
        <taxon>Eukaryota</taxon>
        <taxon>Metazoa</taxon>
        <taxon>Ecdysozoa</taxon>
        <taxon>Arthropoda</taxon>
        <taxon>Hexapoda</taxon>
        <taxon>Insecta</taxon>
        <taxon>Pterygota</taxon>
        <taxon>Neoptera</taxon>
        <taxon>Endopterygota</taxon>
        <taxon>Lepidoptera</taxon>
        <taxon>Glossata</taxon>
        <taxon>Ditrysia</taxon>
        <taxon>Papilionoidea</taxon>
        <taxon>Papilionidae</taxon>
        <taxon>Papilioninae</taxon>
        <taxon>Iphiclides</taxon>
    </lineage>
</organism>
<reference evidence="2" key="1">
    <citation type="submission" date="2022-03" db="EMBL/GenBank/DDBJ databases">
        <authorList>
            <person name="Martin H S."/>
        </authorList>
    </citation>
    <scope>NUCLEOTIDE SEQUENCE</scope>
</reference>
<dbReference type="Proteomes" id="UP000837857">
    <property type="component" value="Chromosome 11"/>
</dbReference>
<dbReference type="EMBL" id="OW152823">
    <property type="protein sequence ID" value="CAH2039650.1"/>
    <property type="molecule type" value="Genomic_DNA"/>
</dbReference>
<evidence type="ECO:0000313" key="3">
    <source>
        <dbReference type="Proteomes" id="UP000837857"/>
    </source>
</evidence>
<protein>
    <submittedName>
        <fullName evidence="2">Uncharacterized protein</fullName>
    </submittedName>
</protein>
<feature type="signal peptide" evidence="1">
    <location>
        <begin position="1"/>
        <end position="18"/>
    </location>
</feature>
<accession>A0ABN8HSV6</accession>
<evidence type="ECO:0000313" key="2">
    <source>
        <dbReference type="EMBL" id="CAH2039650.1"/>
    </source>
</evidence>
<sequence length="91" mass="9391">MLKISLITVFVLAASVTAKPLVTSYSIMTSPMTSASLVAPVSSPFASIVATPVDPAVAASYVSVPFASVSDNRYSIGSSLNWQDLIGILVV</sequence>
<feature type="chain" id="PRO_5046257635" evidence="1">
    <location>
        <begin position="19"/>
        <end position="91"/>
    </location>
</feature>